<evidence type="ECO:0000256" key="12">
    <source>
        <dbReference type="ARBA" id="ARBA00047990"/>
    </source>
</evidence>
<keyword evidence="14" id="KW-1185">Reference proteome</keyword>
<dbReference type="GO" id="GO:0016226">
    <property type="term" value="P:iron-sulfur cluster assembly"/>
    <property type="evidence" value="ECO:0007669"/>
    <property type="project" value="InterPro"/>
</dbReference>
<evidence type="ECO:0000256" key="11">
    <source>
        <dbReference type="ARBA" id="ARBA00023128"/>
    </source>
</evidence>
<evidence type="ECO:0000256" key="7">
    <source>
        <dbReference type="ARBA" id="ARBA00022946"/>
    </source>
</evidence>
<dbReference type="GO" id="GO:0006826">
    <property type="term" value="P:iron ion transport"/>
    <property type="evidence" value="ECO:0007669"/>
    <property type="project" value="UniProtKB-KW"/>
</dbReference>
<dbReference type="NCBIfam" id="TIGR03422">
    <property type="entry name" value="mito_frataxin"/>
    <property type="match status" value="1"/>
</dbReference>
<dbReference type="GO" id="GO:0034986">
    <property type="term" value="F:iron chaperone activity"/>
    <property type="evidence" value="ECO:0007669"/>
    <property type="project" value="TreeGrafter"/>
</dbReference>
<evidence type="ECO:0000313" key="14">
    <source>
        <dbReference type="Proteomes" id="UP001190700"/>
    </source>
</evidence>
<dbReference type="SMART" id="SM01219">
    <property type="entry name" value="Frataxin_Cyay"/>
    <property type="match status" value="1"/>
</dbReference>
<evidence type="ECO:0000256" key="6">
    <source>
        <dbReference type="ARBA" id="ARBA00022496"/>
    </source>
</evidence>
<evidence type="ECO:0000256" key="1">
    <source>
        <dbReference type="ARBA" id="ARBA00004173"/>
    </source>
</evidence>
<dbReference type="InterPro" id="IPR002908">
    <property type="entry name" value="Frataxin/CyaY"/>
</dbReference>
<keyword evidence="8" id="KW-0560">Oxidoreductase</keyword>
<dbReference type="InterPro" id="IPR036524">
    <property type="entry name" value="Frataxin/CyaY_sf"/>
</dbReference>
<sequence length="154" mass="17878">MCHSRGDNDKYRHMSTTSRDFDKYRHISTTSALRHSEGESPILDESTYNRVADETLEWLQDKLEEFVEDADLEDCDVEYGQGVLTVKLGGDRGTYVINKQTPNRQIWLSSPISGPIRYDREDGSWIYKHDGRDLFVLLEEEMTKVCGRNLNLKK</sequence>
<keyword evidence="11" id="KW-0496">Mitochondrion</keyword>
<evidence type="ECO:0000256" key="5">
    <source>
        <dbReference type="ARBA" id="ARBA00022448"/>
    </source>
</evidence>
<keyword evidence="6" id="KW-0410">Iron transport</keyword>
<dbReference type="Proteomes" id="UP001190700">
    <property type="component" value="Unassembled WGS sequence"/>
</dbReference>
<proteinExistence type="inferred from homology"/>
<evidence type="ECO:0000256" key="9">
    <source>
        <dbReference type="ARBA" id="ARBA00023004"/>
    </source>
</evidence>
<dbReference type="NCBIfam" id="TIGR03421">
    <property type="entry name" value="FeS_CyaY"/>
    <property type="match status" value="1"/>
</dbReference>
<name>A0AAE0H3F1_9CHLO</name>
<dbReference type="SUPFAM" id="SSF55387">
    <property type="entry name" value="Frataxin/Nqo15-like"/>
    <property type="match status" value="1"/>
</dbReference>
<comment type="subcellular location">
    <subcellularLocation>
        <location evidence="1">Mitochondrion</location>
    </subcellularLocation>
</comment>
<evidence type="ECO:0000256" key="8">
    <source>
        <dbReference type="ARBA" id="ARBA00023002"/>
    </source>
</evidence>
<dbReference type="Pfam" id="PF01491">
    <property type="entry name" value="Frataxin_Cyay"/>
    <property type="match status" value="1"/>
</dbReference>
<dbReference type="CDD" id="cd00503">
    <property type="entry name" value="Frataxin"/>
    <property type="match status" value="1"/>
</dbReference>
<keyword evidence="4" id="KW-0409">Iron storage</keyword>
<keyword evidence="7" id="KW-0809">Transit peptide</keyword>
<dbReference type="GO" id="GO:0004322">
    <property type="term" value="F:ferroxidase activity"/>
    <property type="evidence" value="ECO:0007669"/>
    <property type="project" value="UniProtKB-EC"/>
</dbReference>
<dbReference type="GO" id="GO:0051537">
    <property type="term" value="F:2 iron, 2 sulfur cluster binding"/>
    <property type="evidence" value="ECO:0007669"/>
    <property type="project" value="TreeGrafter"/>
</dbReference>
<evidence type="ECO:0000256" key="10">
    <source>
        <dbReference type="ARBA" id="ARBA00023065"/>
    </source>
</evidence>
<dbReference type="GO" id="GO:0005739">
    <property type="term" value="C:mitochondrion"/>
    <property type="evidence" value="ECO:0007669"/>
    <property type="project" value="UniProtKB-SubCell"/>
</dbReference>
<dbReference type="EMBL" id="LGRX02000206">
    <property type="protein sequence ID" value="KAK3289183.1"/>
    <property type="molecule type" value="Genomic_DNA"/>
</dbReference>
<comment type="caution">
    <text evidence="13">The sequence shown here is derived from an EMBL/GenBank/DDBJ whole genome shotgun (WGS) entry which is preliminary data.</text>
</comment>
<dbReference type="GO" id="GO:0008198">
    <property type="term" value="F:ferrous iron binding"/>
    <property type="evidence" value="ECO:0007669"/>
    <property type="project" value="TreeGrafter"/>
</dbReference>
<dbReference type="GO" id="GO:0008199">
    <property type="term" value="F:ferric iron binding"/>
    <property type="evidence" value="ECO:0007669"/>
    <property type="project" value="InterPro"/>
</dbReference>
<dbReference type="InterPro" id="IPR017789">
    <property type="entry name" value="Frataxin"/>
</dbReference>
<dbReference type="InterPro" id="IPR020895">
    <property type="entry name" value="Frataxin_CS"/>
</dbReference>
<evidence type="ECO:0000313" key="13">
    <source>
        <dbReference type="EMBL" id="KAK3289183.1"/>
    </source>
</evidence>
<dbReference type="PROSITE" id="PS01344">
    <property type="entry name" value="FRATAXIN_1"/>
    <property type="match status" value="1"/>
</dbReference>
<dbReference type="PANTHER" id="PTHR16821">
    <property type="entry name" value="FRATAXIN"/>
    <property type="match status" value="1"/>
</dbReference>
<accession>A0AAE0H3F1</accession>
<dbReference type="PROSITE" id="PS50810">
    <property type="entry name" value="FRATAXIN_2"/>
    <property type="match status" value="1"/>
</dbReference>
<evidence type="ECO:0000256" key="3">
    <source>
        <dbReference type="ARBA" id="ARBA00013107"/>
    </source>
</evidence>
<keyword evidence="10" id="KW-0406">Ion transport</keyword>
<evidence type="ECO:0000256" key="2">
    <source>
        <dbReference type="ARBA" id="ARBA00008183"/>
    </source>
</evidence>
<protein>
    <recommendedName>
        <fullName evidence="3">ferroxidase</fullName>
        <ecNumber evidence="3">1.16.3.1</ecNumber>
    </recommendedName>
</protein>
<dbReference type="Gene3D" id="3.30.920.10">
    <property type="entry name" value="Frataxin/CyaY"/>
    <property type="match status" value="1"/>
</dbReference>
<gene>
    <name evidence="13" type="ORF">CYMTET_3371</name>
</gene>
<comment type="catalytic activity">
    <reaction evidence="12">
        <text>4 Fe(2+) + O2 + 4 H(+) = 4 Fe(3+) + 2 H2O</text>
        <dbReference type="Rhea" id="RHEA:11148"/>
        <dbReference type="ChEBI" id="CHEBI:15377"/>
        <dbReference type="ChEBI" id="CHEBI:15378"/>
        <dbReference type="ChEBI" id="CHEBI:15379"/>
        <dbReference type="ChEBI" id="CHEBI:29033"/>
        <dbReference type="ChEBI" id="CHEBI:29034"/>
        <dbReference type="EC" id="1.16.3.1"/>
    </reaction>
</comment>
<evidence type="ECO:0000256" key="4">
    <source>
        <dbReference type="ARBA" id="ARBA00022434"/>
    </source>
</evidence>
<comment type="similarity">
    <text evidence="2">Belongs to the frataxin family.</text>
</comment>
<keyword evidence="5" id="KW-0813">Transport</keyword>
<dbReference type="AlphaFoldDB" id="A0AAE0H3F1"/>
<dbReference type="PRINTS" id="PR00904">
    <property type="entry name" value="FRATAXIN"/>
</dbReference>
<keyword evidence="9" id="KW-0408">Iron</keyword>
<dbReference type="EC" id="1.16.3.1" evidence="3"/>
<organism evidence="13 14">
    <name type="scientific">Cymbomonas tetramitiformis</name>
    <dbReference type="NCBI Taxonomy" id="36881"/>
    <lineage>
        <taxon>Eukaryota</taxon>
        <taxon>Viridiplantae</taxon>
        <taxon>Chlorophyta</taxon>
        <taxon>Pyramimonadophyceae</taxon>
        <taxon>Pyramimonadales</taxon>
        <taxon>Pyramimonadaceae</taxon>
        <taxon>Cymbomonas</taxon>
    </lineage>
</organism>
<dbReference type="PANTHER" id="PTHR16821:SF2">
    <property type="entry name" value="FRATAXIN, MITOCHONDRIAL"/>
    <property type="match status" value="1"/>
</dbReference>
<dbReference type="GO" id="GO:0006879">
    <property type="term" value="P:intracellular iron ion homeostasis"/>
    <property type="evidence" value="ECO:0007669"/>
    <property type="project" value="UniProtKB-KW"/>
</dbReference>
<reference evidence="13 14" key="1">
    <citation type="journal article" date="2015" name="Genome Biol. Evol.">
        <title>Comparative Genomics of a Bacterivorous Green Alga Reveals Evolutionary Causalities and Consequences of Phago-Mixotrophic Mode of Nutrition.</title>
        <authorList>
            <person name="Burns J.A."/>
            <person name="Paasch A."/>
            <person name="Narechania A."/>
            <person name="Kim E."/>
        </authorList>
    </citation>
    <scope>NUCLEOTIDE SEQUENCE [LARGE SCALE GENOMIC DNA]</scope>
    <source>
        <strain evidence="13 14">PLY_AMNH</strain>
    </source>
</reference>